<protein>
    <submittedName>
        <fullName evidence="6">Methyl-accepting chemotaxis protein</fullName>
    </submittedName>
</protein>
<dbReference type="InterPro" id="IPR004089">
    <property type="entry name" value="MCPsignal_dom"/>
</dbReference>
<dbReference type="PANTHER" id="PTHR32089:SF112">
    <property type="entry name" value="LYSOZYME-LIKE PROTEIN-RELATED"/>
    <property type="match status" value="1"/>
</dbReference>
<comment type="caution">
    <text evidence="6">The sequence shown here is derived from an EMBL/GenBank/DDBJ whole genome shotgun (WGS) entry which is preliminary data.</text>
</comment>
<evidence type="ECO:0000313" key="6">
    <source>
        <dbReference type="EMBL" id="MFC4701376.1"/>
    </source>
</evidence>
<comment type="subcellular location">
    <subcellularLocation>
        <location evidence="1">Membrane</location>
    </subcellularLocation>
</comment>
<keyword evidence="4" id="KW-0175">Coiled coil</keyword>
<organism evidence="6 7">
    <name type="scientific">Glaciecola siphonariae</name>
    <dbReference type="NCBI Taxonomy" id="521012"/>
    <lineage>
        <taxon>Bacteria</taxon>
        <taxon>Pseudomonadati</taxon>
        <taxon>Pseudomonadota</taxon>
        <taxon>Gammaproteobacteria</taxon>
        <taxon>Alteromonadales</taxon>
        <taxon>Alteromonadaceae</taxon>
        <taxon>Glaciecola</taxon>
    </lineage>
</organism>
<evidence type="ECO:0000313" key="7">
    <source>
        <dbReference type="Proteomes" id="UP001595897"/>
    </source>
</evidence>
<evidence type="ECO:0000256" key="3">
    <source>
        <dbReference type="PROSITE-ProRule" id="PRU00284"/>
    </source>
</evidence>
<feature type="domain" description="Methyl-accepting transducer" evidence="5">
    <location>
        <begin position="68"/>
        <end position="275"/>
    </location>
</feature>
<gene>
    <name evidence="6" type="ORF">ACFO4O_14495</name>
</gene>
<dbReference type="PANTHER" id="PTHR32089">
    <property type="entry name" value="METHYL-ACCEPTING CHEMOTAXIS PROTEIN MCPB"/>
    <property type="match status" value="1"/>
</dbReference>
<name>A0ABV9LXT0_9ALTE</name>
<dbReference type="SMART" id="SM00283">
    <property type="entry name" value="MA"/>
    <property type="match status" value="1"/>
</dbReference>
<dbReference type="Pfam" id="PF13682">
    <property type="entry name" value="CZB"/>
    <property type="match status" value="1"/>
</dbReference>
<evidence type="ECO:0000259" key="5">
    <source>
        <dbReference type="PROSITE" id="PS50111"/>
    </source>
</evidence>
<feature type="coiled-coil region" evidence="4">
    <location>
        <begin position="8"/>
        <end position="42"/>
    </location>
</feature>
<proteinExistence type="predicted"/>
<accession>A0ABV9LXT0</accession>
<dbReference type="InterPro" id="IPR025991">
    <property type="entry name" value="Chemoreceptor_zinc-bind_dom"/>
</dbReference>
<dbReference type="SUPFAM" id="SSF58104">
    <property type="entry name" value="Methyl-accepting chemotaxis protein (MCP) signaling domain"/>
    <property type="match status" value="1"/>
</dbReference>
<evidence type="ECO:0000256" key="1">
    <source>
        <dbReference type="ARBA" id="ARBA00004370"/>
    </source>
</evidence>
<dbReference type="EMBL" id="JBHSGU010000009">
    <property type="protein sequence ID" value="MFC4701376.1"/>
    <property type="molecule type" value="Genomic_DNA"/>
</dbReference>
<keyword evidence="2 3" id="KW-0807">Transducer</keyword>
<dbReference type="Proteomes" id="UP001595897">
    <property type="component" value="Unassembled WGS sequence"/>
</dbReference>
<dbReference type="RefSeq" id="WP_382409802.1">
    <property type="nucleotide sequence ID" value="NZ_JBHSGU010000009.1"/>
</dbReference>
<dbReference type="Gene3D" id="1.20.120.30">
    <property type="entry name" value="Aspartate receptor, ligand-binding domain"/>
    <property type="match status" value="1"/>
</dbReference>
<reference evidence="7" key="1">
    <citation type="journal article" date="2019" name="Int. J. Syst. Evol. Microbiol.">
        <title>The Global Catalogue of Microorganisms (GCM) 10K type strain sequencing project: providing services to taxonomists for standard genome sequencing and annotation.</title>
        <authorList>
            <consortium name="The Broad Institute Genomics Platform"/>
            <consortium name="The Broad Institute Genome Sequencing Center for Infectious Disease"/>
            <person name="Wu L."/>
            <person name="Ma J."/>
        </authorList>
    </citation>
    <scope>NUCLEOTIDE SEQUENCE [LARGE SCALE GENOMIC DNA]</scope>
    <source>
        <strain evidence="7">KACC 12507</strain>
    </source>
</reference>
<sequence>MLVLASHHKTVLKENEALKARIAALEADNQALRSESASMQDAFANLSQTQADGFDDKLLKCAIGAMRQIEGIRETVLHSFERIDDESKAVEQINDLFAVSSTELSNILSAMDQMGTKMGGMATSITGLSDTADSINTFVSTIANISDQTNLLALNAAIEAARAGDAGRGFSVVADEVRTLATETNKSASEVAELVSSILHSTKSAVGSVDEISGNNQSLSQGVNQLNTHYHAIVSKCESMTSTISYSSHLSFIQTVKLDHIVWKAEVYAGVCGLEAKRADELSDHHSCRLGRWYASQSQSDIAKHASFRSLERPHQQVHQEGVNALRAMADGNKVQAISHLHAMEAASDKVMHILDELAAA</sequence>
<keyword evidence="7" id="KW-1185">Reference proteome</keyword>
<evidence type="ECO:0000256" key="4">
    <source>
        <dbReference type="SAM" id="Coils"/>
    </source>
</evidence>
<dbReference type="PROSITE" id="PS50111">
    <property type="entry name" value="CHEMOTAXIS_TRANSDUC_2"/>
    <property type="match status" value="1"/>
</dbReference>
<dbReference type="Gene3D" id="6.10.250.3200">
    <property type="match status" value="1"/>
</dbReference>
<evidence type="ECO:0000256" key="2">
    <source>
        <dbReference type="ARBA" id="ARBA00023224"/>
    </source>
</evidence>
<dbReference type="Pfam" id="PF00015">
    <property type="entry name" value="MCPsignal"/>
    <property type="match status" value="1"/>
</dbReference>